<organism evidence="1 2">
    <name type="scientific">Pyrodictium occultum</name>
    <dbReference type="NCBI Taxonomy" id="2309"/>
    <lineage>
        <taxon>Archaea</taxon>
        <taxon>Thermoproteota</taxon>
        <taxon>Thermoprotei</taxon>
        <taxon>Desulfurococcales</taxon>
        <taxon>Pyrodictiaceae</taxon>
        <taxon>Pyrodictium</taxon>
    </lineage>
</organism>
<comment type="caution">
    <text evidence="1">The sequence shown here is derived from an EMBL/GenBank/DDBJ whole genome shotgun (WGS) entry which is preliminary data.</text>
</comment>
<accession>A0A0V8RWE8</accession>
<dbReference type="AlphaFoldDB" id="A0A0V8RWE8"/>
<evidence type="ECO:0008006" key="3">
    <source>
        <dbReference type="Google" id="ProtNLM"/>
    </source>
</evidence>
<protein>
    <recommendedName>
        <fullName evidence="3">DUF424 domain-containing protein</fullName>
    </recommendedName>
</protein>
<name>A0A0V8RWE8_PYROC</name>
<dbReference type="Pfam" id="PF04242">
    <property type="entry name" value="DUF424"/>
    <property type="match status" value="1"/>
</dbReference>
<reference evidence="1 2" key="1">
    <citation type="submission" date="2015-11" db="EMBL/GenBank/DDBJ databases">
        <title>Genome sequence of Pyrodictium occultum PL-19, a marine hyperthermophilic archaeon isolated from Volcano, Italy.</title>
        <authorList>
            <person name="Utturkar S."/>
            <person name="Huber H."/>
            <person name="Leptihn S."/>
            <person name="Brown S."/>
            <person name="Stetter K.O."/>
            <person name="Podar M."/>
        </authorList>
    </citation>
    <scope>NUCLEOTIDE SEQUENCE [LARGE SCALE GENOMIC DNA]</scope>
    <source>
        <strain evidence="1 2">PL-19</strain>
    </source>
</reference>
<dbReference type="Gene3D" id="3.30.1860.10">
    <property type="entry name" value="uncharacterized conserved protein from methanopyrus kandleri domain like"/>
    <property type="match status" value="1"/>
</dbReference>
<sequence length="107" mass="11619">MPEDAAEPLVYINVIEAQGEKIIAMCDEELLGVKLVDGRIALHVSERFYGGQLVPLSYAITKAREATVLNLVGENVVNAAIREGLVHPEAVIRIAGVPHAQAVRMLY</sequence>
<dbReference type="InterPro" id="IPR007355">
    <property type="entry name" value="DUF424"/>
</dbReference>
<gene>
    <name evidence="1" type="ORF">CF15_06585</name>
</gene>
<dbReference type="EMBL" id="LNTB01000001">
    <property type="protein sequence ID" value="KSW12391.1"/>
    <property type="molecule type" value="Genomic_DNA"/>
</dbReference>
<keyword evidence="2" id="KW-1185">Reference proteome</keyword>
<dbReference type="RefSeq" id="WP_058371075.1">
    <property type="nucleotide sequence ID" value="NZ_LNTB01000001.1"/>
</dbReference>
<evidence type="ECO:0000313" key="2">
    <source>
        <dbReference type="Proteomes" id="UP000053352"/>
    </source>
</evidence>
<dbReference type="Proteomes" id="UP000053352">
    <property type="component" value="Unassembled WGS sequence"/>
</dbReference>
<proteinExistence type="predicted"/>
<evidence type="ECO:0000313" key="1">
    <source>
        <dbReference type="EMBL" id="KSW12391.1"/>
    </source>
</evidence>
<dbReference type="STRING" id="2309.CF15_06585"/>
<dbReference type="OrthoDB" id="18015at2157"/>